<dbReference type="Proteomes" id="UP000253034">
    <property type="component" value="Unassembled WGS sequence"/>
</dbReference>
<evidence type="ECO:0000256" key="1">
    <source>
        <dbReference type="ARBA" id="ARBA00024484"/>
    </source>
</evidence>
<dbReference type="GO" id="GO:0016020">
    <property type="term" value="C:membrane"/>
    <property type="evidence" value="ECO:0007669"/>
    <property type="project" value="TreeGrafter"/>
</dbReference>
<dbReference type="OrthoDB" id="9778383at2"/>
<dbReference type="Pfam" id="PF23562">
    <property type="entry name" value="AMP-binding_C_3"/>
    <property type="match status" value="1"/>
</dbReference>
<dbReference type="PANTHER" id="PTHR43272">
    <property type="entry name" value="LONG-CHAIN-FATTY-ACID--COA LIGASE"/>
    <property type="match status" value="1"/>
</dbReference>
<evidence type="ECO:0000259" key="2">
    <source>
        <dbReference type="Pfam" id="PF00501"/>
    </source>
</evidence>
<dbReference type="RefSeq" id="WP_114297741.1">
    <property type="nucleotide sequence ID" value="NZ_QPJT01000010.1"/>
</dbReference>
<dbReference type="Pfam" id="PF00501">
    <property type="entry name" value="AMP-binding"/>
    <property type="match status" value="1"/>
</dbReference>
<gene>
    <name evidence="3" type="ORF">DFR58_11076</name>
</gene>
<accession>A0A369B4X0</accession>
<dbReference type="PANTHER" id="PTHR43272:SF52">
    <property type="entry name" value="AMP-DEPENDENT SYNTHETASE_LIGASE DOMAIN-CONTAINING PROTEIN"/>
    <property type="match status" value="1"/>
</dbReference>
<dbReference type="InterPro" id="IPR045851">
    <property type="entry name" value="AMP-bd_C_sf"/>
</dbReference>
<organism evidence="3 4">
    <name type="scientific">Anaerobacterium chartisolvens</name>
    <dbReference type="NCBI Taxonomy" id="1297424"/>
    <lineage>
        <taxon>Bacteria</taxon>
        <taxon>Bacillati</taxon>
        <taxon>Bacillota</taxon>
        <taxon>Clostridia</taxon>
        <taxon>Eubacteriales</taxon>
        <taxon>Oscillospiraceae</taxon>
        <taxon>Anaerobacterium</taxon>
    </lineage>
</organism>
<feature type="domain" description="AMP-dependent synthetase/ligase" evidence="2">
    <location>
        <begin position="21"/>
        <end position="417"/>
    </location>
</feature>
<protein>
    <submittedName>
        <fullName evidence="3">Long-chain acyl-CoA synthetase</fullName>
    </submittedName>
</protein>
<dbReference type="GO" id="GO:0004467">
    <property type="term" value="F:long-chain fatty acid-CoA ligase activity"/>
    <property type="evidence" value="ECO:0007669"/>
    <property type="project" value="UniProtKB-EC"/>
</dbReference>
<comment type="catalytic activity">
    <reaction evidence="1">
        <text>a long-chain fatty acid + ATP + CoA = a long-chain fatty acyl-CoA + AMP + diphosphate</text>
        <dbReference type="Rhea" id="RHEA:15421"/>
        <dbReference type="ChEBI" id="CHEBI:30616"/>
        <dbReference type="ChEBI" id="CHEBI:33019"/>
        <dbReference type="ChEBI" id="CHEBI:57287"/>
        <dbReference type="ChEBI" id="CHEBI:57560"/>
        <dbReference type="ChEBI" id="CHEBI:83139"/>
        <dbReference type="ChEBI" id="CHEBI:456215"/>
        <dbReference type="EC" id="6.2.1.3"/>
    </reaction>
    <physiologicalReaction direction="left-to-right" evidence="1">
        <dbReference type="Rhea" id="RHEA:15422"/>
    </physiologicalReaction>
</comment>
<dbReference type="Gene3D" id="3.40.50.12780">
    <property type="entry name" value="N-terminal domain of ligase-like"/>
    <property type="match status" value="1"/>
</dbReference>
<evidence type="ECO:0000313" key="4">
    <source>
        <dbReference type="Proteomes" id="UP000253034"/>
    </source>
</evidence>
<reference evidence="3 4" key="1">
    <citation type="submission" date="2018-07" db="EMBL/GenBank/DDBJ databases">
        <title>Genomic Encyclopedia of Type Strains, Phase IV (KMG-IV): sequencing the most valuable type-strain genomes for metagenomic binning, comparative biology and taxonomic classification.</title>
        <authorList>
            <person name="Goeker M."/>
        </authorList>
    </citation>
    <scope>NUCLEOTIDE SEQUENCE [LARGE SCALE GENOMIC DNA]</scope>
    <source>
        <strain evidence="3 4">DSM 27016</strain>
    </source>
</reference>
<keyword evidence="4" id="KW-1185">Reference proteome</keyword>
<dbReference type="InterPro" id="IPR000873">
    <property type="entry name" value="AMP-dep_synth/lig_dom"/>
</dbReference>
<dbReference type="InterPro" id="IPR042099">
    <property type="entry name" value="ANL_N_sf"/>
</dbReference>
<dbReference type="SUPFAM" id="SSF56801">
    <property type="entry name" value="Acetyl-CoA synthetase-like"/>
    <property type="match status" value="1"/>
</dbReference>
<comment type="caution">
    <text evidence="3">The sequence shown here is derived from an EMBL/GenBank/DDBJ whole genome shotgun (WGS) entry which is preliminary data.</text>
</comment>
<dbReference type="Gene3D" id="3.30.300.30">
    <property type="match status" value="1"/>
</dbReference>
<proteinExistence type="predicted"/>
<name>A0A369B4X0_9FIRM</name>
<dbReference type="EMBL" id="QPJT01000010">
    <property type="protein sequence ID" value="RCX16580.1"/>
    <property type="molecule type" value="Genomic_DNA"/>
</dbReference>
<sequence>MKNIPLYDVRQIANLKEMLEGSAKAFGSKPAFLVKSKAEEHYKPISYLQFKKDVDALGTMLVKLGLKGKRIALIGENRYEWCVSYLASINGTGTIVPLDKELPSNEIENLISRSKSSAIIFSGNYRKQIEEMNYACQYYIDMDAAEDNKNFLSLSKLLEKGCELIASGDTCFTSSEIDNGAPDILLFTSGTTDISKAVMLSHSNIASNLTAMCSMLYIGQEDIFLSVLPIHHTYECTCGFLCPLYRGATVAFCEGLRHIPKNLKESKATVMLGVPLIFEAIYKRIWDQASKTKGLVKKLKAAIRVSNLLRRVGIDITKKLFRQVHMSLGGNVRIFISGAAAIDPIVAKGFRELGIQFVQGYGLTECSPIAALNRDVDFNDSAAGIPLPNLQIRIDNKGQDGVGEIVVKGPSVMLGYFDDTEQTGSPKGIIDGWFHTGDLGYMDEESFLYITGRKKNVIVTKNGKNIYPEEIETLINRIPLVKESIVYGKNDSDSADLTVAAIVVPDMDKINEAFEGNPLSHEDIYNMIQSDIKAVNKGLVSYKHVKHITLRHEEFAKTTTKKIKRYV</sequence>
<dbReference type="AlphaFoldDB" id="A0A369B4X0"/>
<evidence type="ECO:0000313" key="3">
    <source>
        <dbReference type="EMBL" id="RCX16580.1"/>
    </source>
</evidence>